<dbReference type="InterPro" id="IPR002347">
    <property type="entry name" value="SDR_fam"/>
</dbReference>
<evidence type="ECO:0000256" key="1">
    <source>
        <dbReference type="ARBA" id="ARBA00006484"/>
    </source>
</evidence>
<evidence type="ECO:0000313" key="4">
    <source>
        <dbReference type="Proteomes" id="UP000252415"/>
    </source>
</evidence>
<gene>
    <name evidence="3" type="ORF">DFP97_11615</name>
</gene>
<comment type="caution">
    <text evidence="3">The sequence shown here is derived from an EMBL/GenBank/DDBJ whole genome shotgun (WGS) entry which is preliminary data.</text>
</comment>
<evidence type="ECO:0000313" key="3">
    <source>
        <dbReference type="EMBL" id="RCW42453.1"/>
    </source>
</evidence>
<organism evidence="3 4">
    <name type="scientific">Paenibacillus prosopidis</name>
    <dbReference type="NCBI Taxonomy" id="630520"/>
    <lineage>
        <taxon>Bacteria</taxon>
        <taxon>Bacillati</taxon>
        <taxon>Bacillota</taxon>
        <taxon>Bacilli</taxon>
        <taxon>Bacillales</taxon>
        <taxon>Paenibacillaceae</taxon>
        <taxon>Paenibacillus</taxon>
    </lineage>
</organism>
<dbReference type="InterPro" id="IPR036291">
    <property type="entry name" value="NAD(P)-bd_dom_sf"/>
</dbReference>
<keyword evidence="2" id="KW-0560">Oxidoreductase</keyword>
<reference evidence="3 4" key="1">
    <citation type="submission" date="2018-07" db="EMBL/GenBank/DDBJ databases">
        <title>Genomic Encyclopedia of Type Strains, Phase III (KMG-III): the genomes of soil and plant-associated and newly described type strains.</title>
        <authorList>
            <person name="Whitman W."/>
        </authorList>
    </citation>
    <scope>NUCLEOTIDE SEQUENCE [LARGE SCALE GENOMIC DNA]</scope>
    <source>
        <strain evidence="3 4">CECT 7506</strain>
    </source>
</reference>
<dbReference type="PRINTS" id="PR00081">
    <property type="entry name" value="GDHRDH"/>
</dbReference>
<dbReference type="PANTHER" id="PTHR24321">
    <property type="entry name" value="DEHYDROGENASES, SHORT CHAIN"/>
    <property type="match status" value="1"/>
</dbReference>
<dbReference type="SUPFAM" id="SSF51735">
    <property type="entry name" value="NAD(P)-binding Rossmann-fold domains"/>
    <property type="match status" value="1"/>
</dbReference>
<comment type="similarity">
    <text evidence="1">Belongs to the short-chain dehydrogenases/reductases (SDR) family.</text>
</comment>
<dbReference type="GO" id="GO:0008206">
    <property type="term" value="P:bile acid metabolic process"/>
    <property type="evidence" value="ECO:0007669"/>
    <property type="project" value="UniProtKB-ARBA"/>
</dbReference>
<dbReference type="CDD" id="cd05233">
    <property type="entry name" value="SDR_c"/>
    <property type="match status" value="1"/>
</dbReference>
<proteinExistence type="inferred from homology"/>
<dbReference type="GO" id="GO:0016491">
    <property type="term" value="F:oxidoreductase activity"/>
    <property type="evidence" value="ECO:0007669"/>
    <property type="project" value="UniProtKB-KW"/>
</dbReference>
<protein>
    <submittedName>
        <fullName evidence="3">NAD(P)-dependent dehydrogenase (Short-subunit alcohol dehydrogenase family)</fullName>
    </submittedName>
</protein>
<dbReference type="PRINTS" id="PR00080">
    <property type="entry name" value="SDRFAMILY"/>
</dbReference>
<dbReference type="InterPro" id="IPR020904">
    <property type="entry name" value="Sc_DH/Rdtase_CS"/>
</dbReference>
<dbReference type="FunFam" id="3.40.50.720:FF:000084">
    <property type="entry name" value="Short-chain dehydrogenase reductase"/>
    <property type="match status" value="1"/>
</dbReference>
<name>A0A368VSM0_9BACL</name>
<dbReference type="Pfam" id="PF13561">
    <property type="entry name" value="adh_short_C2"/>
    <property type="match status" value="1"/>
</dbReference>
<dbReference type="PROSITE" id="PS00061">
    <property type="entry name" value="ADH_SHORT"/>
    <property type="match status" value="1"/>
</dbReference>
<keyword evidence="4" id="KW-1185">Reference proteome</keyword>
<dbReference type="NCBIfam" id="NF005559">
    <property type="entry name" value="PRK07231.1"/>
    <property type="match status" value="1"/>
</dbReference>
<sequence>MIVQDNNGMKFQMSAFKLAQLGAKVVITGRRNELGNQAVRDIVAQGGDALFLQSDVNSEKEVQEMIETTISHYGKLNILVNNAGVSLETLPIAHADGNLFQQMLQTNVMGIFFCMKHAIQQMLKQGEGGSIVNLASIAGLNGMPYAGPYAATKHAVVGLTKSAALEYATENIRVNAVAPGAIKTDIITKSIEQGTYNEDIIVQMHPMMRMGRPQEIADGIVWLCSDEASFATGTILNMDGGFTAK</sequence>
<dbReference type="Proteomes" id="UP000252415">
    <property type="component" value="Unassembled WGS sequence"/>
</dbReference>
<dbReference type="AlphaFoldDB" id="A0A368VSM0"/>
<accession>A0A368VSM0</accession>
<dbReference type="PANTHER" id="PTHR24321:SF11">
    <property type="entry name" value="BLR0893 PROTEIN"/>
    <property type="match status" value="1"/>
</dbReference>
<dbReference type="Gene3D" id="3.40.50.720">
    <property type="entry name" value="NAD(P)-binding Rossmann-like Domain"/>
    <property type="match status" value="1"/>
</dbReference>
<evidence type="ECO:0000256" key="2">
    <source>
        <dbReference type="ARBA" id="ARBA00023002"/>
    </source>
</evidence>
<dbReference type="RefSeq" id="WP_245976545.1">
    <property type="nucleotide sequence ID" value="NZ_QPJD01000016.1"/>
</dbReference>
<dbReference type="EMBL" id="QPJD01000016">
    <property type="protein sequence ID" value="RCW42453.1"/>
    <property type="molecule type" value="Genomic_DNA"/>
</dbReference>